<evidence type="ECO:0000259" key="2">
    <source>
        <dbReference type="Pfam" id="PF07992"/>
    </source>
</evidence>
<dbReference type="OMA" id="CVGTANR"/>
<dbReference type="GO" id="GO:0002058">
    <property type="term" value="F:uracil binding"/>
    <property type="evidence" value="ECO:0007669"/>
    <property type="project" value="TreeGrafter"/>
</dbReference>
<dbReference type="PANTHER" id="PTHR43073:SF2">
    <property type="entry name" value="DIHYDROPYRIMIDINE DEHYDROGENASE [NADP(+)]"/>
    <property type="match status" value="1"/>
</dbReference>
<dbReference type="InParanoid" id="E2ARH7"/>
<gene>
    <name evidence="3" type="ORF">EAG_09599</name>
</gene>
<proteinExistence type="predicted"/>
<dbReference type="Gene3D" id="3.50.50.60">
    <property type="entry name" value="FAD/NAD(P)-binding domain"/>
    <property type="match status" value="2"/>
</dbReference>
<dbReference type="GO" id="GO:0017113">
    <property type="term" value="F:dihydropyrimidine dehydrogenase (NADP+) activity"/>
    <property type="evidence" value="ECO:0007669"/>
    <property type="project" value="TreeGrafter"/>
</dbReference>
<feature type="domain" description="FAD/NAD(P)-binding" evidence="2">
    <location>
        <begin position="40"/>
        <end position="354"/>
    </location>
</feature>
<sequence length="470" mass="52015">MTYENSSEILHFLISHSVFKQMNIPQIRIPNQTVPHANTKIALLGCGPASLSCATFLARLGYNDITIFEKEKYIGGLSSSEIPQYRLPYDAVNFEVDLVRDLGVKIELERSLSEDDLTIQTLQDAGYKAIFLGIGLPESKNIPIFENLMLTEKDPTKIGFFTSKSFLPAVAKGSKPGMCACKRQELPSLYGNVIVLGAGDTAFDCATSALRCGAKKVFVVFRKGFTNVRAVPEEMDLAKEEKCEFIPFQSPKQVILRNGKIFAIEFCKTEQNEKGEWIEDEEQKFVLKTNFVISAFGSGLYSSTVKNAMAPIKINSWNLPEVDENTMMTSVPGVFCGGDLAGVAQTTVESVNDGKTAAWYMHKYIQESYGLTVPETPQLPKFHTAIDDVDLSIEMCGLKFENPFGLASAPPCTTSAMIRRAFEAGWAFAVTKTFSLDKDLITNVSPRIIKGTTSRHHYGPEQSSFLNIEF</sequence>
<dbReference type="GO" id="GO:0005829">
    <property type="term" value="C:cytosol"/>
    <property type="evidence" value="ECO:0007669"/>
    <property type="project" value="TreeGrafter"/>
</dbReference>
<evidence type="ECO:0000256" key="1">
    <source>
        <dbReference type="ARBA" id="ARBA00023002"/>
    </source>
</evidence>
<dbReference type="PANTHER" id="PTHR43073">
    <property type="entry name" value="DIHYDROPYRIMIDINE DEHYDROGENASE [NADP(+)]"/>
    <property type="match status" value="1"/>
</dbReference>
<dbReference type="Pfam" id="PF07992">
    <property type="entry name" value="Pyr_redox_2"/>
    <property type="match status" value="1"/>
</dbReference>
<dbReference type="SUPFAM" id="SSF51395">
    <property type="entry name" value="FMN-linked oxidoreductases"/>
    <property type="match status" value="1"/>
</dbReference>
<dbReference type="InterPro" id="IPR013785">
    <property type="entry name" value="Aldolase_TIM"/>
</dbReference>
<keyword evidence="1" id="KW-0560">Oxidoreductase</keyword>
<name>E2ARH7_CAMFO</name>
<dbReference type="FunFam" id="3.50.50.60:FF:000061">
    <property type="entry name" value="Dihydropyrimidine dehydrogenase [NADP(+)]"/>
    <property type="match status" value="1"/>
</dbReference>
<dbReference type="STRING" id="104421.E2ARH7"/>
<protein>
    <submittedName>
        <fullName evidence="3">Dihydropyrimidine dehydrogenase [NADP+]</fullName>
    </submittedName>
</protein>
<dbReference type="InterPro" id="IPR036188">
    <property type="entry name" value="FAD/NAD-bd_sf"/>
</dbReference>
<keyword evidence="4" id="KW-1185">Reference proteome</keyword>
<accession>E2ARH7</accession>
<dbReference type="EMBL" id="GL442063">
    <property type="protein sequence ID" value="EFN63986.1"/>
    <property type="molecule type" value="Genomic_DNA"/>
</dbReference>
<reference evidence="3 4" key="1">
    <citation type="journal article" date="2010" name="Science">
        <title>Genomic comparison of the ants Camponotus floridanus and Harpegnathos saltator.</title>
        <authorList>
            <person name="Bonasio R."/>
            <person name="Zhang G."/>
            <person name="Ye C."/>
            <person name="Mutti N.S."/>
            <person name="Fang X."/>
            <person name="Qin N."/>
            <person name="Donahue G."/>
            <person name="Yang P."/>
            <person name="Li Q."/>
            <person name="Li C."/>
            <person name="Zhang P."/>
            <person name="Huang Z."/>
            <person name="Berger S.L."/>
            <person name="Reinberg D."/>
            <person name="Wang J."/>
            <person name="Liebig J."/>
        </authorList>
    </citation>
    <scope>NUCLEOTIDE SEQUENCE [LARGE SCALE GENOMIC DNA]</scope>
    <source>
        <strain evidence="4">C129</strain>
    </source>
</reference>
<dbReference type="Gene3D" id="3.20.20.70">
    <property type="entry name" value="Aldolase class I"/>
    <property type="match status" value="1"/>
</dbReference>
<dbReference type="SUPFAM" id="SSF51971">
    <property type="entry name" value="Nucleotide-binding domain"/>
    <property type="match status" value="2"/>
</dbReference>
<dbReference type="GO" id="GO:0006212">
    <property type="term" value="P:uracil catabolic process"/>
    <property type="evidence" value="ECO:0007669"/>
    <property type="project" value="TreeGrafter"/>
</dbReference>
<dbReference type="AlphaFoldDB" id="E2ARH7"/>
<evidence type="ECO:0000313" key="3">
    <source>
        <dbReference type="EMBL" id="EFN63986.1"/>
    </source>
</evidence>
<dbReference type="OrthoDB" id="4327079at2759"/>
<dbReference type="GO" id="GO:0050661">
    <property type="term" value="F:NADP binding"/>
    <property type="evidence" value="ECO:0007669"/>
    <property type="project" value="TreeGrafter"/>
</dbReference>
<organism evidence="4">
    <name type="scientific">Camponotus floridanus</name>
    <name type="common">Florida carpenter ant</name>
    <dbReference type="NCBI Taxonomy" id="104421"/>
    <lineage>
        <taxon>Eukaryota</taxon>
        <taxon>Metazoa</taxon>
        <taxon>Ecdysozoa</taxon>
        <taxon>Arthropoda</taxon>
        <taxon>Hexapoda</taxon>
        <taxon>Insecta</taxon>
        <taxon>Pterygota</taxon>
        <taxon>Neoptera</taxon>
        <taxon>Endopterygota</taxon>
        <taxon>Hymenoptera</taxon>
        <taxon>Apocrita</taxon>
        <taxon>Aculeata</taxon>
        <taxon>Formicoidea</taxon>
        <taxon>Formicidae</taxon>
        <taxon>Formicinae</taxon>
        <taxon>Camponotus</taxon>
    </lineage>
</organism>
<dbReference type="InterPro" id="IPR023753">
    <property type="entry name" value="FAD/NAD-binding_dom"/>
</dbReference>
<dbReference type="Proteomes" id="UP000000311">
    <property type="component" value="Unassembled WGS sequence"/>
</dbReference>
<dbReference type="GO" id="GO:0006210">
    <property type="term" value="P:thymine catabolic process"/>
    <property type="evidence" value="ECO:0007669"/>
    <property type="project" value="TreeGrafter"/>
</dbReference>
<dbReference type="PRINTS" id="PR00419">
    <property type="entry name" value="ADXRDTASE"/>
</dbReference>
<evidence type="ECO:0000313" key="4">
    <source>
        <dbReference type="Proteomes" id="UP000000311"/>
    </source>
</evidence>